<gene>
    <name evidence="10" type="ORF">JEQ12_007721</name>
</gene>
<comment type="caution">
    <text evidence="10">The sequence shown here is derived from an EMBL/GenBank/DDBJ whole genome shotgun (WGS) entry which is preliminary data.</text>
</comment>
<keyword evidence="2" id="KW-0217">Developmental protein</keyword>
<dbReference type="AlphaFoldDB" id="A0A835ZW42"/>
<dbReference type="Gene3D" id="4.10.280.10">
    <property type="entry name" value="Helix-loop-helix DNA-binding domain"/>
    <property type="match status" value="1"/>
</dbReference>
<sequence>MAQSLCPPLSESWMLAAGWGPAQPPPAADADCGCSPASSPDSWGSVPACSPVPSPRSSATRAALRAPAAGRRGARGGRLGAGQRQSASEREKLRMRTLARALHELRRFLPPSVAPAGQSLTKIETLRLAIRYIGHLSAVLGLSEDSLQRRRRQRGDAAPPRGCALCPDGSPAEAQTRGCCSGPAAGAAVSWGSPPARPGALAAPELRDPPVLYDRGAACPEGPAMEPSPSSPVSIALLRAELPPGSAPSWGGTTYRLMSPPHTPGTSPGGAPPPAARLACSLSGATRLACAGRPSGEGREGGTGDAEGPPESGARERGHPGSAASR</sequence>
<evidence type="ECO:0000313" key="11">
    <source>
        <dbReference type="Proteomes" id="UP000664991"/>
    </source>
</evidence>
<dbReference type="PROSITE" id="PS50888">
    <property type="entry name" value="BHLH"/>
    <property type="match status" value="1"/>
</dbReference>
<dbReference type="GO" id="GO:0032525">
    <property type="term" value="P:somite rostral/caudal axis specification"/>
    <property type="evidence" value="ECO:0007669"/>
    <property type="project" value="TreeGrafter"/>
</dbReference>
<dbReference type="PANTHER" id="PTHR20937">
    <property type="entry name" value="IP14615P"/>
    <property type="match status" value="1"/>
</dbReference>
<evidence type="ECO:0000256" key="4">
    <source>
        <dbReference type="ARBA" id="ARBA00023015"/>
    </source>
</evidence>
<evidence type="ECO:0000313" key="10">
    <source>
        <dbReference type="EMBL" id="KAG5198031.1"/>
    </source>
</evidence>
<dbReference type="Pfam" id="PF00010">
    <property type="entry name" value="HLH"/>
    <property type="match status" value="1"/>
</dbReference>
<keyword evidence="4" id="KW-0805">Transcription regulation</keyword>
<protein>
    <recommendedName>
        <fullName evidence="9">BHLH domain-containing protein</fullName>
    </recommendedName>
</protein>
<name>A0A835ZW42_SHEEP</name>
<accession>A0A835ZW42</accession>
<feature type="region of interest" description="Disordered" evidence="8">
    <location>
        <begin position="245"/>
        <end position="326"/>
    </location>
</feature>
<evidence type="ECO:0000256" key="2">
    <source>
        <dbReference type="ARBA" id="ARBA00022473"/>
    </source>
</evidence>
<keyword evidence="3" id="KW-0914">Notch signaling pathway</keyword>
<dbReference type="PANTHER" id="PTHR20937:SF6">
    <property type="entry name" value="MESODERM POSTERIOR PROTEIN 1"/>
    <property type="match status" value="1"/>
</dbReference>
<keyword evidence="5" id="KW-0238">DNA-binding</keyword>
<reference evidence="10 11" key="1">
    <citation type="submission" date="2020-12" db="EMBL/GenBank/DDBJ databases">
        <title>De novo assembly of Tibetan sheep genome.</title>
        <authorList>
            <person name="Li X."/>
        </authorList>
    </citation>
    <scope>NUCLEOTIDE SEQUENCE [LARGE SCALE GENOMIC DNA]</scope>
    <source>
        <tissue evidence="10">Heart</tissue>
    </source>
</reference>
<feature type="domain" description="BHLH" evidence="9">
    <location>
        <begin position="82"/>
        <end position="136"/>
    </location>
</feature>
<evidence type="ECO:0000256" key="5">
    <source>
        <dbReference type="ARBA" id="ARBA00023125"/>
    </source>
</evidence>
<evidence type="ECO:0000256" key="1">
    <source>
        <dbReference type="ARBA" id="ARBA00004123"/>
    </source>
</evidence>
<dbReference type="GO" id="GO:0007219">
    <property type="term" value="P:Notch signaling pathway"/>
    <property type="evidence" value="ECO:0007669"/>
    <property type="project" value="UniProtKB-KW"/>
</dbReference>
<dbReference type="GO" id="GO:0000978">
    <property type="term" value="F:RNA polymerase II cis-regulatory region sequence-specific DNA binding"/>
    <property type="evidence" value="ECO:0007669"/>
    <property type="project" value="TreeGrafter"/>
</dbReference>
<keyword evidence="7" id="KW-0539">Nucleus</keyword>
<evidence type="ECO:0000256" key="6">
    <source>
        <dbReference type="ARBA" id="ARBA00023163"/>
    </source>
</evidence>
<organism evidence="10 11">
    <name type="scientific">Ovis aries</name>
    <name type="common">Sheep</name>
    <dbReference type="NCBI Taxonomy" id="9940"/>
    <lineage>
        <taxon>Eukaryota</taxon>
        <taxon>Metazoa</taxon>
        <taxon>Chordata</taxon>
        <taxon>Craniata</taxon>
        <taxon>Vertebrata</taxon>
        <taxon>Euteleostomi</taxon>
        <taxon>Mammalia</taxon>
        <taxon>Eutheria</taxon>
        <taxon>Laurasiatheria</taxon>
        <taxon>Artiodactyla</taxon>
        <taxon>Ruminantia</taxon>
        <taxon>Pecora</taxon>
        <taxon>Bovidae</taxon>
        <taxon>Caprinae</taxon>
        <taxon>Ovis</taxon>
    </lineage>
</organism>
<dbReference type="EMBL" id="JAEMGP010000018">
    <property type="protein sequence ID" value="KAG5198031.1"/>
    <property type="molecule type" value="Genomic_DNA"/>
</dbReference>
<keyword evidence="6" id="KW-0804">Transcription</keyword>
<dbReference type="GO" id="GO:0003007">
    <property type="term" value="P:heart morphogenesis"/>
    <property type="evidence" value="ECO:0007669"/>
    <property type="project" value="TreeGrafter"/>
</dbReference>
<proteinExistence type="predicted"/>
<dbReference type="GO" id="GO:0001707">
    <property type="term" value="P:mesoderm formation"/>
    <property type="evidence" value="ECO:0007669"/>
    <property type="project" value="TreeGrafter"/>
</dbReference>
<dbReference type="InterPro" id="IPR011598">
    <property type="entry name" value="bHLH_dom"/>
</dbReference>
<dbReference type="SUPFAM" id="SSF47459">
    <property type="entry name" value="HLH, helix-loop-helix DNA-binding domain"/>
    <property type="match status" value="1"/>
</dbReference>
<dbReference type="CDD" id="cd18938">
    <property type="entry name" value="bHLH_TS_Mesp"/>
    <property type="match status" value="1"/>
</dbReference>
<feature type="compositionally biased region" description="Low complexity" evidence="8">
    <location>
        <begin position="28"/>
        <end position="39"/>
    </location>
</feature>
<evidence type="ECO:0000256" key="7">
    <source>
        <dbReference type="ARBA" id="ARBA00023242"/>
    </source>
</evidence>
<dbReference type="GO" id="GO:0000981">
    <property type="term" value="F:DNA-binding transcription factor activity, RNA polymerase II-specific"/>
    <property type="evidence" value="ECO:0007669"/>
    <property type="project" value="TreeGrafter"/>
</dbReference>
<dbReference type="GO" id="GO:0046983">
    <property type="term" value="F:protein dimerization activity"/>
    <property type="evidence" value="ECO:0007669"/>
    <property type="project" value="InterPro"/>
</dbReference>
<dbReference type="InterPro" id="IPR036638">
    <property type="entry name" value="HLH_DNA-bd_sf"/>
</dbReference>
<comment type="subcellular location">
    <subcellularLocation>
        <location evidence="1">Nucleus</location>
    </subcellularLocation>
</comment>
<dbReference type="FunFam" id="4.10.280.10:FF:000047">
    <property type="entry name" value="mesoderm posterior protein 1"/>
    <property type="match status" value="1"/>
</dbReference>
<feature type="region of interest" description="Disordered" evidence="8">
    <location>
        <begin position="16"/>
        <end position="92"/>
    </location>
</feature>
<evidence type="ECO:0000256" key="8">
    <source>
        <dbReference type="SAM" id="MobiDB-lite"/>
    </source>
</evidence>
<dbReference type="InterPro" id="IPR040259">
    <property type="entry name" value="Mesogenin/MesP"/>
</dbReference>
<dbReference type="SMART" id="SM00353">
    <property type="entry name" value="HLH"/>
    <property type="match status" value="1"/>
</dbReference>
<dbReference type="GO" id="GO:0005634">
    <property type="term" value="C:nucleus"/>
    <property type="evidence" value="ECO:0007669"/>
    <property type="project" value="UniProtKB-SubCell"/>
</dbReference>
<evidence type="ECO:0000259" key="9">
    <source>
        <dbReference type="PROSITE" id="PS50888"/>
    </source>
</evidence>
<feature type="compositionally biased region" description="Low complexity" evidence="8">
    <location>
        <begin position="55"/>
        <end position="71"/>
    </location>
</feature>
<dbReference type="Proteomes" id="UP000664991">
    <property type="component" value="Unassembled WGS sequence"/>
</dbReference>
<evidence type="ECO:0000256" key="3">
    <source>
        <dbReference type="ARBA" id="ARBA00022976"/>
    </source>
</evidence>